<name>A0A4Y7QKK4_9AGAM</name>
<sequence>MSDVFSLSVVLSFLSLLTTLLTLIRVGSVHFVASHLTQNNLALASPVGMTAVEYTGGHELVRMSWSSKPSFDRPLQTLYDAQKPLSMAKLIMSRHAQRRPPRLPLRRYPNVVAPHPSRLMEEVV</sequence>
<dbReference type="Proteomes" id="UP000294933">
    <property type="component" value="Unassembled WGS sequence"/>
</dbReference>
<dbReference type="AlphaFoldDB" id="A0A4Y7QKK4"/>
<gene>
    <name evidence="1" type="ORF">BD410DRAFT_327877</name>
</gene>
<keyword evidence="2" id="KW-1185">Reference proteome</keyword>
<dbReference type="VEuPathDB" id="FungiDB:BD410DRAFT_327877"/>
<organism evidence="1 2">
    <name type="scientific">Rickenella mellea</name>
    <dbReference type="NCBI Taxonomy" id="50990"/>
    <lineage>
        <taxon>Eukaryota</taxon>
        <taxon>Fungi</taxon>
        <taxon>Dikarya</taxon>
        <taxon>Basidiomycota</taxon>
        <taxon>Agaricomycotina</taxon>
        <taxon>Agaricomycetes</taxon>
        <taxon>Hymenochaetales</taxon>
        <taxon>Rickenellaceae</taxon>
        <taxon>Rickenella</taxon>
    </lineage>
</organism>
<evidence type="ECO:0000313" key="2">
    <source>
        <dbReference type="Proteomes" id="UP000294933"/>
    </source>
</evidence>
<reference evidence="1 2" key="1">
    <citation type="submission" date="2018-06" db="EMBL/GenBank/DDBJ databases">
        <title>A transcriptomic atlas of mushroom development highlights an independent origin of complex multicellularity.</title>
        <authorList>
            <consortium name="DOE Joint Genome Institute"/>
            <person name="Krizsan K."/>
            <person name="Almasi E."/>
            <person name="Merenyi Z."/>
            <person name="Sahu N."/>
            <person name="Viragh M."/>
            <person name="Koszo T."/>
            <person name="Mondo S."/>
            <person name="Kiss B."/>
            <person name="Balint B."/>
            <person name="Kues U."/>
            <person name="Barry K."/>
            <person name="Hegedus J.C."/>
            <person name="Henrissat B."/>
            <person name="Johnson J."/>
            <person name="Lipzen A."/>
            <person name="Ohm R."/>
            <person name="Nagy I."/>
            <person name="Pangilinan J."/>
            <person name="Yan J."/>
            <person name="Xiong Y."/>
            <person name="Grigoriev I.V."/>
            <person name="Hibbett D.S."/>
            <person name="Nagy L.G."/>
        </authorList>
    </citation>
    <scope>NUCLEOTIDE SEQUENCE [LARGE SCALE GENOMIC DNA]</scope>
    <source>
        <strain evidence="1 2">SZMC22713</strain>
    </source>
</reference>
<dbReference type="OrthoDB" id="2791511at2759"/>
<protein>
    <submittedName>
        <fullName evidence="1">Uncharacterized protein</fullName>
    </submittedName>
</protein>
<dbReference type="EMBL" id="ML170158">
    <property type="protein sequence ID" value="TDL27751.1"/>
    <property type="molecule type" value="Genomic_DNA"/>
</dbReference>
<evidence type="ECO:0000313" key="1">
    <source>
        <dbReference type="EMBL" id="TDL27751.1"/>
    </source>
</evidence>
<accession>A0A4Y7QKK4</accession>
<proteinExistence type="predicted"/>